<evidence type="ECO:0000256" key="2">
    <source>
        <dbReference type="ARBA" id="ARBA00022692"/>
    </source>
</evidence>
<feature type="transmembrane region" description="Helical" evidence="7">
    <location>
        <begin position="376"/>
        <end position="405"/>
    </location>
</feature>
<feature type="domain" description="Fatty acid hydroxylase" evidence="8">
    <location>
        <begin position="102"/>
        <end position="235"/>
    </location>
</feature>
<dbReference type="RefSeq" id="WP_244154566.1">
    <property type="nucleotide sequence ID" value="NZ_FMZH01000001.1"/>
</dbReference>
<evidence type="ECO:0000256" key="6">
    <source>
        <dbReference type="ARBA" id="ARBA00023136"/>
    </source>
</evidence>
<feature type="transmembrane region" description="Helical" evidence="7">
    <location>
        <begin position="347"/>
        <end position="364"/>
    </location>
</feature>
<name>A0A1G6J3Q5_9SPHI</name>
<dbReference type="AlphaFoldDB" id="A0A1G6J3Q5"/>
<dbReference type="InterPro" id="IPR051689">
    <property type="entry name" value="Sterol_desaturase/TMEM195"/>
</dbReference>
<keyword evidence="5" id="KW-0443">Lipid metabolism</keyword>
<reference evidence="10" key="1">
    <citation type="submission" date="2016-10" db="EMBL/GenBank/DDBJ databases">
        <authorList>
            <person name="Varghese N."/>
            <person name="Submissions S."/>
        </authorList>
    </citation>
    <scope>NUCLEOTIDE SEQUENCE [LARGE SCALE GENOMIC DNA]</scope>
    <source>
        <strain evidence="10">DSM 18609</strain>
    </source>
</reference>
<dbReference type="GO" id="GO:0050479">
    <property type="term" value="F:glyceryl-ether monooxygenase activity"/>
    <property type="evidence" value="ECO:0007669"/>
    <property type="project" value="TreeGrafter"/>
</dbReference>
<evidence type="ECO:0000259" key="8">
    <source>
        <dbReference type="Pfam" id="PF04116"/>
    </source>
</evidence>
<dbReference type="GO" id="GO:0016020">
    <property type="term" value="C:membrane"/>
    <property type="evidence" value="ECO:0007669"/>
    <property type="project" value="GOC"/>
</dbReference>
<dbReference type="GO" id="GO:0012505">
    <property type="term" value="C:endomembrane system"/>
    <property type="evidence" value="ECO:0007669"/>
    <property type="project" value="UniProtKB-SubCell"/>
</dbReference>
<dbReference type="STRING" id="390242.SAMN04488024_101334"/>
<feature type="transmembrane region" description="Helical" evidence="7">
    <location>
        <begin position="99"/>
        <end position="116"/>
    </location>
</feature>
<dbReference type="EMBL" id="FMZH01000001">
    <property type="protein sequence ID" value="SDC13340.1"/>
    <property type="molecule type" value="Genomic_DNA"/>
</dbReference>
<evidence type="ECO:0000256" key="1">
    <source>
        <dbReference type="ARBA" id="ARBA00004127"/>
    </source>
</evidence>
<protein>
    <submittedName>
        <fullName evidence="9">Sterol desaturase/sphingolipid hydroxylase, fatty acid hydroxylase superfamily</fullName>
    </submittedName>
</protein>
<comment type="subcellular location">
    <subcellularLocation>
        <location evidence="1">Endomembrane system</location>
        <topology evidence="1">Multi-pass membrane protein</topology>
    </subcellularLocation>
</comment>
<evidence type="ECO:0000256" key="5">
    <source>
        <dbReference type="ARBA" id="ARBA00023098"/>
    </source>
</evidence>
<keyword evidence="3 7" id="KW-1133">Transmembrane helix</keyword>
<dbReference type="PANTHER" id="PTHR21624">
    <property type="entry name" value="STEROL DESATURASE-RELATED PROTEIN"/>
    <property type="match status" value="1"/>
</dbReference>
<keyword evidence="10" id="KW-1185">Reference proteome</keyword>
<organism evidence="9 10">
    <name type="scientific">Pedobacter soli</name>
    <dbReference type="NCBI Taxonomy" id="390242"/>
    <lineage>
        <taxon>Bacteria</taxon>
        <taxon>Pseudomonadati</taxon>
        <taxon>Bacteroidota</taxon>
        <taxon>Sphingobacteriia</taxon>
        <taxon>Sphingobacteriales</taxon>
        <taxon>Sphingobacteriaceae</taxon>
        <taxon>Pedobacter</taxon>
    </lineage>
</organism>
<feature type="transmembrane region" description="Helical" evidence="7">
    <location>
        <begin position="59"/>
        <end position="79"/>
    </location>
</feature>
<evidence type="ECO:0000256" key="7">
    <source>
        <dbReference type="SAM" id="Phobius"/>
    </source>
</evidence>
<dbReference type="InterPro" id="IPR006694">
    <property type="entry name" value="Fatty_acid_hydroxylase"/>
</dbReference>
<dbReference type="GO" id="GO:0008610">
    <property type="term" value="P:lipid biosynthetic process"/>
    <property type="evidence" value="ECO:0007669"/>
    <property type="project" value="InterPro"/>
</dbReference>
<accession>A0A1G6J3Q5</accession>
<dbReference type="Proteomes" id="UP000199455">
    <property type="component" value="Unassembled WGS sequence"/>
</dbReference>
<sequence>MYLVEYNYVCNVKLKNIKTVMTVNYLAFAIPAFFIFVFIEFKIAQHQKKAKVFKYESTVANFSVGIAERLLNLFIAASFYQVYEWVYTNYAIFNISTAWYVWVLLLLSTDLVWYWYHRLGHEINFLWAAHIVHHQSEEFNLSAAARITTIQAVFRNVFWCVLPLVGFHPNMIITILLAHGAYSFFTHTQLIGKIGWLENVLITPSLHGVHHASDEKYLDKNYGDVFVFWDKLFGTFQKEEEPPKYGLTHPIKSYSFLWQHFHYYLEIGEAYRRANGFKAKWNAVFGSPALMDQTIRPVLEKRYFQDKKQDTARPKFKIYLNLQLTIVVAMLTATTLFYSSLTMLNKIAILIFILITLINIGALLEQRKWIYYLECFRLILIFGFFFYTYNLLGLLIFPVIILIALERTFSLRKLYMKHVFEYIKV</sequence>
<gene>
    <name evidence="9" type="ORF">SAMN04488024_101334</name>
</gene>
<feature type="transmembrane region" description="Helical" evidence="7">
    <location>
        <begin position="318"/>
        <end position="341"/>
    </location>
</feature>
<feature type="transmembrane region" description="Helical" evidence="7">
    <location>
        <begin position="20"/>
        <end position="39"/>
    </location>
</feature>
<dbReference type="PANTHER" id="PTHR21624:SF1">
    <property type="entry name" value="ALKYLGLYCEROL MONOOXYGENASE"/>
    <property type="match status" value="1"/>
</dbReference>
<proteinExistence type="predicted"/>
<dbReference type="GO" id="GO:0006643">
    <property type="term" value="P:membrane lipid metabolic process"/>
    <property type="evidence" value="ECO:0007669"/>
    <property type="project" value="TreeGrafter"/>
</dbReference>
<evidence type="ECO:0000256" key="4">
    <source>
        <dbReference type="ARBA" id="ARBA00023002"/>
    </source>
</evidence>
<evidence type="ECO:0000256" key="3">
    <source>
        <dbReference type="ARBA" id="ARBA00022989"/>
    </source>
</evidence>
<dbReference type="GO" id="GO:0005506">
    <property type="term" value="F:iron ion binding"/>
    <property type="evidence" value="ECO:0007669"/>
    <property type="project" value="InterPro"/>
</dbReference>
<evidence type="ECO:0000313" key="9">
    <source>
        <dbReference type="EMBL" id="SDC13340.1"/>
    </source>
</evidence>
<dbReference type="Pfam" id="PF04116">
    <property type="entry name" value="FA_hydroxylase"/>
    <property type="match status" value="1"/>
</dbReference>
<evidence type="ECO:0000313" key="10">
    <source>
        <dbReference type="Proteomes" id="UP000199455"/>
    </source>
</evidence>
<keyword evidence="6 7" id="KW-0472">Membrane</keyword>
<keyword evidence="2 7" id="KW-0812">Transmembrane</keyword>
<keyword evidence="4" id="KW-0560">Oxidoreductase</keyword>